<comment type="caution">
    <text evidence="4">The sequence shown here is derived from an EMBL/GenBank/DDBJ whole genome shotgun (WGS) entry which is preliminary data.</text>
</comment>
<dbReference type="PROSITE" id="PS51186">
    <property type="entry name" value="GNAT"/>
    <property type="match status" value="1"/>
</dbReference>
<evidence type="ECO:0000256" key="2">
    <source>
        <dbReference type="ARBA" id="ARBA00023315"/>
    </source>
</evidence>
<keyword evidence="2" id="KW-0012">Acyltransferase</keyword>
<dbReference type="Pfam" id="PF00583">
    <property type="entry name" value="Acetyltransf_1"/>
    <property type="match status" value="1"/>
</dbReference>
<organism evidence="4 5">
    <name type="scientific">Streptomyces evansiae</name>
    <dbReference type="NCBI Taxonomy" id="3075535"/>
    <lineage>
        <taxon>Bacteria</taxon>
        <taxon>Bacillati</taxon>
        <taxon>Actinomycetota</taxon>
        <taxon>Actinomycetes</taxon>
        <taxon>Kitasatosporales</taxon>
        <taxon>Streptomycetaceae</taxon>
        <taxon>Streptomyces</taxon>
    </lineage>
</organism>
<dbReference type="InterPro" id="IPR000182">
    <property type="entry name" value="GNAT_dom"/>
</dbReference>
<evidence type="ECO:0000313" key="5">
    <source>
        <dbReference type="Proteomes" id="UP001183607"/>
    </source>
</evidence>
<dbReference type="RefSeq" id="WP_311677462.1">
    <property type="nucleotide sequence ID" value="NZ_JAVRER010000042.1"/>
</dbReference>
<dbReference type="InterPro" id="IPR050832">
    <property type="entry name" value="Bact_Acetyltransf"/>
</dbReference>
<dbReference type="PANTHER" id="PTHR43877">
    <property type="entry name" value="AMINOALKYLPHOSPHONATE N-ACETYLTRANSFERASE-RELATED-RELATED"/>
    <property type="match status" value="1"/>
</dbReference>
<evidence type="ECO:0000256" key="1">
    <source>
        <dbReference type="ARBA" id="ARBA00022679"/>
    </source>
</evidence>
<proteinExistence type="predicted"/>
<reference evidence="5" key="1">
    <citation type="submission" date="2023-07" db="EMBL/GenBank/DDBJ databases">
        <title>30 novel species of actinomycetes from the DSMZ collection.</title>
        <authorList>
            <person name="Nouioui I."/>
        </authorList>
    </citation>
    <scope>NUCLEOTIDE SEQUENCE [LARGE SCALE GENOMIC DNA]</scope>
    <source>
        <strain evidence="5">DSM 41982</strain>
    </source>
</reference>
<gene>
    <name evidence="4" type="ORF">RM574_22765</name>
</gene>
<dbReference type="AlphaFoldDB" id="A0ABD5EB71"/>
<dbReference type="CDD" id="cd04301">
    <property type="entry name" value="NAT_SF"/>
    <property type="match status" value="1"/>
</dbReference>
<dbReference type="GO" id="GO:0016746">
    <property type="term" value="F:acyltransferase activity"/>
    <property type="evidence" value="ECO:0007669"/>
    <property type="project" value="UniProtKB-KW"/>
</dbReference>
<keyword evidence="1" id="KW-0808">Transferase</keyword>
<dbReference type="Proteomes" id="UP001183607">
    <property type="component" value="Unassembled WGS sequence"/>
</dbReference>
<evidence type="ECO:0000259" key="3">
    <source>
        <dbReference type="PROSITE" id="PS51186"/>
    </source>
</evidence>
<dbReference type="Gene3D" id="3.40.630.30">
    <property type="match status" value="1"/>
</dbReference>
<dbReference type="InterPro" id="IPR016181">
    <property type="entry name" value="Acyl_CoA_acyltransferase"/>
</dbReference>
<accession>A0ABD5EB71</accession>
<evidence type="ECO:0000313" key="4">
    <source>
        <dbReference type="EMBL" id="MDT0418313.1"/>
    </source>
</evidence>
<protein>
    <submittedName>
        <fullName evidence="4">GNAT family N-acetyltransferase</fullName>
    </submittedName>
</protein>
<sequence length="141" mass="15571">MHIEQPHGDDALGDWRHVHNAVIPVQPLSLAEVRERAGRNHLDLARAGGVLVGSTTVRPPKDGVATVIARVLPAHRRRGYGTELYAHALRRAHALGATAVETCVLASNEDGLRFARAHRFTEIDRYVLPGSTIPWVDLRRE</sequence>
<feature type="domain" description="N-acetyltransferase" evidence="3">
    <location>
        <begin position="1"/>
        <end position="141"/>
    </location>
</feature>
<name>A0ABD5EB71_9ACTN</name>
<dbReference type="EMBL" id="JAVRER010000042">
    <property type="protein sequence ID" value="MDT0418313.1"/>
    <property type="molecule type" value="Genomic_DNA"/>
</dbReference>
<dbReference type="SUPFAM" id="SSF55729">
    <property type="entry name" value="Acyl-CoA N-acyltransferases (Nat)"/>
    <property type="match status" value="1"/>
</dbReference>